<evidence type="ECO:0000256" key="1">
    <source>
        <dbReference type="SAM" id="MobiDB-lite"/>
    </source>
</evidence>
<evidence type="ECO:0000313" key="2">
    <source>
        <dbReference type="EMBL" id="AIJ07680.1"/>
    </source>
</evidence>
<name>A0A076LGK1_9GAMM</name>
<organism evidence="2 3">
    <name type="scientific">Edwardsiella anguillarum ET080813</name>
    <dbReference type="NCBI Taxonomy" id="667120"/>
    <lineage>
        <taxon>Bacteria</taxon>
        <taxon>Pseudomonadati</taxon>
        <taxon>Pseudomonadota</taxon>
        <taxon>Gammaproteobacteria</taxon>
        <taxon>Enterobacterales</taxon>
        <taxon>Hafniaceae</taxon>
        <taxon>Edwardsiella</taxon>
    </lineage>
</organism>
<dbReference type="AlphaFoldDB" id="A0A076LGK1"/>
<gene>
    <name evidence="2" type="ORF">ETEE_1221</name>
</gene>
<accession>A0A076LGK1</accession>
<sequence length="84" mass="9647">MRRQRIERDHPAPGRGFVIRSEKMDRAFGEGRRRQQPDQRAASNQRRGRPVGLSGDPCRMSDMALAKGGAGRFFSHPQIKVFRR</sequence>
<dbReference type="HOGENOM" id="CLU_2522292_0_0_6"/>
<dbReference type="Proteomes" id="UP000028681">
    <property type="component" value="Chromosome"/>
</dbReference>
<feature type="region of interest" description="Disordered" evidence="1">
    <location>
        <begin position="1"/>
        <end position="58"/>
    </location>
</feature>
<feature type="compositionally biased region" description="Basic and acidic residues" evidence="1">
    <location>
        <begin position="1"/>
        <end position="12"/>
    </location>
</feature>
<dbReference type="EMBL" id="CP006664">
    <property type="protein sequence ID" value="AIJ07680.1"/>
    <property type="molecule type" value="Genomic_DNA"/>
</dbReference>
<feature type="compositionally biased region" description="Basic and acidic residues" evidence="1">
    <location>
        <begin position="20"/>
        <end position="37"/>
    </location>
</feature>
<dbReference type="KEGG" id="ete:ETEE_1221"/>
<protein>
    <submittedName>
        <fullName evidence="2">Uncharacterized protein</fullName>
    </submittedName>
</protein>
<reference evidence="2 3" key="1">
    <citation type="journal article" date="2012" name="PLoS ONE">
        <title>Edwardsiella comparative phylogenomics reveal the new intra/inter-species taxonomic relationships, virulence evolution and niche adaptation mechanisms.</title>
        <authorList>
            <person name="Yang M."/>
            <person name="Lv Y."/>
            <person name="Xiao J."/>
            <person name="Wu H."/>
            <person name="Zheng H."/>
            <person name="Liu Q."/>
            <person name="Zhang Y."/>
            <person name="Wang Q."/>
        </authorList>
    </citation>
    <scope>NUCLEOTIDE SEQUENCE [LARGE SCALE GENOMIC DNA]</scope>
    <source>
        <strain evidence="3">080813</strain>
    </source>
</reference>
<proteinExistence type="predicted"/>
<evidence type="ECO:0000313" key="3">
    <source>
        <dbReference type="Proteomes" id="UP000028681"/>
    </source>
</evidence>